<name>A0A183KWG3_9TREM</name>
<evidence type="ECO:0000313" key="3">
    <source>
        <dbReference type="EMBL" id="VDP69019.1"/>
    </source>
</evidence>
<dbReference type="GO" id="GO:0005765">
    <property type="term" value="C:lysosomal membrane"/>
    <property type="evidence" value="ECO:0007669"/>
    <property type="project" value="TreeGrafter"/>
</dbReference>
<dbReference type="InterPro" id="IPR038497">
    <property type="entry name" value="ATPase_V1-cplx_hsu_C_sf"/>
</dbReference>
<keyword evidence="1" id="KW-0813">Transport</keyword>
<feature type="domain" description="ATPase V1 complex subunit H C-terminal" evidence="2">
    <location>
        <begin position="2"/>
        <end position="72"/>
    </location>
</feature>
<keyword evidence="4" id="KW-1185">Reference proteome</keyword>
<proteinExistence type="predicted"/>
<sequence length="72" mass="8189">MLVRLVELGTDPLTLSVAVHDIGEFVRHYPRGKQIIETLGGKQLVMALLQHDDPNVRYNALVSLQKIMVHNW</sequence>
<protein>
    <submittedName>
        <fullName evidence="5">V-ATPase_H_C domain-containing protein</fullName>
    </submittedName>
</protein>
<evidence type="ECO:0000313" key="4">
    <source>
        <dbReference type="Proteomes" id="UP000279833"/>
    </source>
</evidence>
<dbReference type="PANTHER" id="PTHR10698">
    <property type="entry name" value="V-TYPE PROTON ATPASE SUBUNIT H"/>
    <property type="match status" value="1"/>
</dbReference>
<dbReference type="InterPro" id="IPR011987">
    <property type="entry name" value="ATPase_V1-cplx_hsu_C"/>
</dbReference>
<dbReference type="InterPro" id="IPR016024">
    <property type="entry name" value="ARM-type_fold"/>
</dbReference>
<dbReference type="PANTHER" id="PTHR10698:SF0">
    <property type="entry name" value="V-TYPE PROTON ATPASE SUBUNIT H"/>
    <property type="match status" value="1"/>
</dbReference>
<dbReference type="GO" id="GO:0000221">
    <property type="term" value="C:vacuolar proton-transporting V-type ATPase, V1 domain"/>
    <property type="evidence" value="ECO:0007669"/>
    <property type="project" value="InterPro"/>
</dbReference>
<dbReference type="Gene3D" id="1.25.40.150">
    <property type="entry name" value="V-type ATPase, subunit H, C-terminal domain"/>
    <property type="match status" value="1"/>
</dbReference>
<evidence type="ECO:0000256" key="1">
    <source>
        <dbReference type="ARBA" id="ARBA00022448"/>
    </source>
</evidence>
<reference evidence="3 4" key="2">
    <citation type="submission" date="2018-11" db="EMBL/GenBank/DDBJ databases">
        <authorList>
            <consortium name="Pathogen Informatics"/>
        </authorList>
    </citation>
    <scope>NUCLEOTIDE SEQUENCE [LARGE SCALE GENOMIC DNA]</scope>
    <source>
        <strain evidence="3">Dakar</strain>
        <strain evidence="4">Dakar, Senegal</strain>
    </source>
</reference>
<dbReference type="AlphaFoldDB" id="A0A183KWG3"/>
<reference evidence="5" key="1">
    <citation type="submission" date="2016-06" db="UniProtKB">
        <authorList>
            <consortium name="WormBaseParasite"/>
        </authorList>
    </citation>
    <scope>IDENTIFICATION</scope>
</reference>
<dbReference type="STRING" id="6186.A0A183KWG3"/>
<evidence type="ECO:0000313" key="5">
    <source>
        <dbReference type="WBParaSite" id="SCUD_0001941001-mRNA-1"/>
    </source>
</evidence>
<dbReference type="Proteomes" id="UP000279833">
    <property type="component" value="Unassembled WGS sequence"/>
</dbReference>
<accession>A0A183KWG3</accession>
<dbReference type="WBParaSite" id="SCUD_0001941001-mRNA-1">
    <property type="protein sequence ID" value="SCUD_0001941001-mRNA-1"/>
    <property type="gene ID" value="SCUD_0001941001"/>
</dbReference>
<dbReference type="Pfam" id="PF11698">
    <property type="entry name" value="V-ATPase_H_C"/>
    <property type="match status" value="1"/>
</dbReference>
<dbReference type="GO" id="GO:0046961">
    <property type="term" value="F:proton-transporting ATPase activity, rotational mechanism"/>
    <property type="evidence" value="ECO:0007669"/>
    <property type="project" value="InterPro"/>
</dbReference>
<gene>
    <name evidence="3" type="ORF">SCUD_LOCUS19407</name>
</gene>
<dbReference type="EMBL" id="UZAK01042459">
    <property type="protein sequence ID" value="VDP69019.1"/>
    <property type="molecule type" value="Genomic_DNA"/>
</dbReference>
<evidence type="ECO:0000259" key="2">
    <source>
        <dbReference type="Pfam" id="PF11698"/>
    </source>
</evidence>
<dbReference type="InterPro" id="IPR004908">
    <property type="entry name" value="ATPase_V1-cplx_hsu"/>
</dbReference>
<dbReference type="SUPFAM" id="SSF48371">
    <property type="entry name" value="ARM repeat"/>
    <property type="match status" value="1"/>
</dbReference>
<organism evidence="5">
    <name type="scientific">Schistosoma curassoni</name>
    <dbReference type="NCBI Taxonomy" id="6186"/>
    <lineage>
        <taxon>Eukaryota</taxon>
        <taxon>Metazoa</taxon>
        <taxon>Spiralia</taxon>
        <taxon>Lophotrochozoa</taxon>
        <taxon>Platyhelminthes</taxon>
        <taxon>Trematoda</taxon>
        <taxon>Digenea</taxon>
        <taxon>Strigeidida</taxon>
        <taxon>Schistosomatoidea</taxon>
        <taxon>Schistosomatidae</taxon>
        <taxon>Schistosoma</taxon>
    </lineage>
</organism>